<comment type="caution">
    <text evidence="2">The sequence shown here is derived from an EMBL/GenBank/DDBJ whole genome shotgun (WGS) entry which is preliminary data.</text>
</comment>
<dbReference type="Gene3D" id="3.90.1170.20">
    <property type="entry name" value="Quinolinate phosphoribosyl transferase, N-terminal domain"/>
    <property type="match status" value="1"/>
</dbReference>
<dbReference type="AlphaFoldDB" id="A0AA88RCP4"/>
<protein>
    <submittedName>
        <fullName evidence="2">Uncharacterized protein</fullName>
    </submittedName>
</protein>
<dbReference type="SUPFAM" id="SSF54675">
    <property type="entry name" value="Nicotinate/Quinolinate PRTase N-terminal domain-like"/>
    <property type="match status" value="1"/>
</dbReference>
<keyword evidence="1" id="KW-1133">Transmembrane helix</keyword>
<sequence length="174" mass="19008">MTATATKIHGVSTESIYVKPPAHPTYDLKVVIKLALAEDVGNRVVMAFRSKALVLHIIKMTATTTKIHGVSTESISVKPPPHPTYDLKTVIKLALAEDAGNRGIALAEMVFNVVDPALKVEWSKQDGDSVHKGLQFGKVHGKLKKRLGFLVANFFIFGIIELQFIWPVGLLAVE</sequence>
<evidence type="ECO:0000313" key="2">
    <source>
        <dbReference type="EMBL" id="KAK2979626.1"/>
    </source>
</evidence>
<evidence type="ECO:0000313" key="3">
    <source>
        <dbReference type="Proteomes" id="UP001187471"/>
    </source>
</evidence>
<name>A0AA88RCP4_9ASTE</name>
<proteinExistence type="predicted"/>
<feature type="transmembrane region" description="Helical" evidence="1">
    <location>
        <begin position="147"/>
        <end position="166"/>
    </location>
</feature>
<dbReference type="EMBL" id="JAVXUO010001736">
    <property type="protein sequence ID" value="KAK2979626.1"/>
    <property type="molecule type" value="Genomic_DNA"/>
</dbReference>
<gene>
    <name evidence="2" type="ORF">RJ640_020118</name>
</gene>
<evidence type="ECO:0000256" key="1">
    <source>
        <dbReference type="SAM" id="Phobius"/>
    </source>
</evidence>
<keyword evidence="3" id="KW-1185">Reference proteome</keyword>
<organism evidence="2 3">
    <name type="scientific">Escallonia rubra</name>
    <dbReference type="NCBI Taxonomy" id="112253"/>
    <lineage>
        <taxon>Eukaryota</taxon>
        <taxon>Viridiplantae</taxon>
        <taxon>Streptophyta</taxon>
        <taxon>Embryophyta</taxon>
        <taxon>Tracheophyta</taxon>
        <taxon>Spermatophyta</taxon>
        <taxon>Magnoliopsida</taxon>
        <taxon>eudicotyledons</taxon>
        <taxon>Gunneridae</taxon>
        <taxon>Pentapetalae</taxon>
        <taxon>asterids</taxon>
        <taxon>campanulids</taxon>
        <taxon>Escalloniales</taxon>
        <taxon>Escalloniaceae</taxon>
        <taxon>Escallonia</taxon>
    </lineage>
</organism>
<dbReference type="Proteomes" id="UP001187471">
    <property type="component" value="Unassembled WGS sequence"/>
</dbReference>
<keyword evidence="1" id="KW-0472">Membrane</keyword>
<keyword evidence="1" id="KW-0812">Transmembrane</keyword>
<reference evidence="2" key="1">
    <citation type="submission" date="2022-12" db="EMBL/GenBank/DDBJ databases">
        <title>Draft genome assemblies for two species of Escallonia (Escalloniales).</title>
        <authorList>
            <person name="Chanderbali A."/>
            <person name="Dervinis C."/>
            <person name="Anghel I."/>
            <person name="Soltis D."/>
            <person name="Soltis P."/>
            <person name="Zapata F."/>
        </authorList>
    </citation>
    <scope>NUCLEOTIDE SEQUENCE</scope>
    <source>
        <strain evidence="2">UCBG92.1500</strain>
        <tissue evidence="2">Leaf</tissue>
    </source>
</reference>
<accession>A0AA88RCP4</accession>
<dbReference type="InterPro" id="IPR037128">
    <property type="entry name" value="Quinolinate_PRibosylTase_N_sf"/>
</dbReference>
<dbReference type="GO" id="GO:0016763">
    <property type="term" value="F:pentosyltransferase activity"/>
    <property type="evidence" value="ECO:0007669"/>
    <property type="project" value="InterPro"/>
</dbReference>